<dbReference type="Gene3D" id="3.30.450.20">
    <property type="entry name" value="PAS domain"/>
    <property type="match status" value="1"/>
</dbReference>
<dbReference type="CDD" id="cd00082">
    <property type="entry name" value="HisKA"/>
    <property type="match status" value="1"/>
</dbReference>
<dbReference type="InterPro" id="IPR003661">
    <property type="entry name" value="HisK_dim/P_dom"/>
</dbReference>
<dbReference type="InterPro" id="IPR050351">
    <property type="entry name" value="BphY/WalK/GraS-like"/>
</dbReference>
<dbReference type="CDD" id="cd00130">
    <property type="entry name" value="PAS"/>
    <property type="match status" value="1"/>
</dbReference>
<evidence type="ECO:0000256" key="12">
    <source>
        <dbReference type="ARBA" id="ARBA00023012"/>
    </source>
</evidence>
<keyword evidence="5" id="KW-0597">Phosphoprotein</keyword>
<dbReference type="FunFam" id="3.30.565.10:FF:000006">
    <property type="entry name" value="Sensor histidine kinase WalK"/>
    <property type="match status" value="1"/>
</dbReference>
<dbReference type="SMART" id="SM00065">
    <property type="entry name" value="GAF"/>
    <property type="match status" value="2"/>
</dbReference>
<dbReference type="GO" id="GO:0007234">
    <property type="term" value="P:osmosensory signaling via phosphorelay pathway"/>
    <property type="evidence" value="ECO:0007669"/>
    <property type="project" value="TreeGrafter"/>
</dbReference>
<dbReference type="InterPro" id="IPR029016">
    <property type="entry name" value="GAF-like_dom_sf"/>
</dbReference>
<dbReference type="InterPro" id="IPR000700">
    <property type="entry name" value="PAS-assoc_C"/>
</dbReference>
<dbReference type="PANTHER" id="PTHR42878">
    <property type="entry name" value="TWO-COMPONENT HISTIDINE KINASE"/>
    <property type="match status" value="1"/>
</dbReference>
<feature type="domain" description="PAC" evidence="18">
    <location>
        <begin position="545"/>
        <end position="597"/>
    </location>
</feature>
<dbReference type="PROSITE" id="PS50112">
    <property type="entry name" value="PAS"/>
    <property type="match status" value="1"/>
</dbReference>
<sequence length="853" mass="95806">MTQLSHRPIKHLEELLHRMTDRIRQSLELPEILDATVDEMRRFLGTDRVKVYRFHEDNSGEVVAEAVQHQRLPSLLGHRFPAEDIPEHAREMFLTARQRTIVNVAKGKIGISPFCRTALSSPPSDLWFRPIDACHVEYLTAMGVQSSLVVPILHRHQLWGLLVAHHSTPRQFGPKELKIVQQIADQVTVAISHASLLHLTRLRGQHEAITNQVVSLLHSSTPDPLQKALDKTVSALQCVGGRLYLSAESSKPAQLVTSGIQPELSRTGGQPARRRSATAVLEQLPDWQSWLEAEAPNQWMTQLWAIADVSQIEMSWSIASALIEQEIRGLLVVRLIHRNRFLGYLSLFRQSIDIETVWAGRLDAADPRQNRPRRSFETWRELKRSQPQPWTAREIGLMQDLADRYASVIYQTQLLQTVQALNADLEKRVIERTAELQQLNQSLIQENIERERALKELQQARDSLKRLSHQNELILSSAGEGICGIDPEGNTVFVNPAAARMLGYDKKDLINQFMHDWLQHTKPGGERYDWPHSPIFKTLKYSQTHHVTGDLFTRQDGQSFPTEYVSTPIHESGKIVGAVVIFKDITERQLIERMRDEFIAVVSHELRTPLTSIRAALGLLAQEKIDLQPEKRQRMVEIAFSNTNRLVRLVNDILDVERIKLGKVTLDKKPCNLANIMAQAADEMRAMADNHGIQLLVDPLTTQIWADPDRIIQTLTNLLSNAIKFSPNGSTVEMRAQQVDSKSVSRVAQGLNVTGTDALQAGIDASGSVILLQVTDRGQGIPENKLETVFARFEQLDASDNGHKGGTGLGLAICRSIAQEHDGEIWAQSQVGCGSTFFLTLPEYAEAGPEDGS</sequence>
<evidence type="ECO:0000256" key="2">
    <source>
        <dbReference type="ARBA" id="ARBA00004141"/>
    </source>
</evidence>
<dbReference type="InterPro" id="IPR013515">
    <property type="entry name" value="Phytochrome_cen-reg"/>
</dbReference>
<keyword evidence="20" id="KW-1185">Reference proteome</keyword>
<keyword evidence="12" id="KW-0902">Two-component regulatory system</keyword>
<evidence type="ECO:0000313" key="20">
    <source>
        <dbReference type="Proteomes" id="UP000636505"/>
    </source>
</evidence>
<evidence type="ECO:0000256" key="4">
    <source>
        <dbReference type="ARBA" id="ARBA00012438"/>
    </source>
</evidence>
<evidence type="ECO:0000256" key="10">
    <source>
        <dbReference type="ARBA" id="ARBA00022840"/>
    </source>
</evidence>
<dbReference type="InterPro" id="IPR000014">
    <property type="entry name" value="PAS"/>
</dbReference>
<gene>
    <name evidence="19" type="ORF">IQ241_16900</name>
</gene>
<dbReference type="FunFam" id="1.10.287.130:FF:000001">
    <property type="entry name" value="Two-component sensor histidine kinase"/>
    <property type="match status" value="1"/>
</dbReference>
<dbReference type="GO" id="GO:0016020">
    <property type="term" value="C:membrane"/>
    <property type="evidence" value="ECO:0007669"/>
    <property type="project" value="UniProtKB-SubCell"/>
</dbReference>
<keyword evidence="11" id="KW-1133">Transmembrane helix</keyword>
<evidence type="ECO:0000256" key="9">
    <source>
        <dbReference type="ARBA" id="ARBA00022777"/>
    </source>
</evidence>
<dbReference type="SUPFAM" id="SSF55781">
    <property type="entry name" value="GAF domain-like"/>
    <property type="match status" value="2"/>
</dbReference>
<keyword evidence="8" id="KW-0547">Nucleotide-binding</keyword>
<dbReference type="SUPFAM" id="SSF47384">
    <property type="entry name" value="Homodimeric domain of signal transducing histidine kinase"/>
    <property type="match status" value="1"/>
</dbReference>
<comment type="catalytic activity">
    <reaction evidence="1">
        <text>ATP + protein L-histidine = ADP + protein N-phospho-L-histidine.</text>
        <dbReference type="EC" id="2.7.13.3"/>
    </reaction>
</comment>
<evidence type="ECO:0000256" key="5">
    <source>
        <dbReference type="ARBA" id="ARBA00022553"/>
    </source>
</evidence>
<evidence type="ECO:0000256" key="8">
    <source>
        <dbReference type="ARBA" id="ARBA00022741"/>
    </source>
</evidence>
<dbReference type="Gene3D" id="3.30.565.10">
    <property type="entry name" value="Histidine kinase-like ATPase, C-terminal domain"/>
    <property type="match status" value="1"/>
</dbReference>
<dbReference type="PROSITE" id="PS50109">
    <property type="entry name" value="HIS_KIN"/>
    <property type="match status" value="1"/>
</dbReference>
<organism evidence="19 20">
    <name type="scientific">Vasconcelosia minhoensis LEGE 07310</name>
    <dbReference type="NCBI Taxonomy" id="915328"/>
    <lineage>
        <taxon>Bacteria</taxon>
        <taxon>Bacillati</taxon>
        <taxon>Cyanobacteriota</taxon>
        <taxon>Cyanophyceae</taxon>
        <taxon>Nodosilineales</taxon>
        <taxon>Cymatolegaceae</taxon>
        <taxon>Vasconcelosia</taxon>
        <taxon>Vasconcelosia minhoensis</taxon>
    </lineage>
</organism>
<dbReference type="EC" id="2.7.13.3" evidence="4"/>
<dbReference type="Pfam" id="PF13426">
    <property type="entry name" value="PAS_9"/>
    <property type="match status" value="1"/>
</dbReference>
<dbReference type="InterPro" id="IPR035965">
    <property type="entry name" value="PAS-like_dom_sf"/>
</dbReference>
<dbReference type="PRINTS" id="PR00344">
    <property type="entry name" value="BCTRLSENSOR"/>
</dbReference>
<dbReference type="InterPro" id="IPR003594">
    <property type="entry name" value="HATPase_dom"/>
</dbReference>
<dbReference type="RefSeq" id="WP_193909340.1">
    <property type="nucleotide sequence ID" value="NZ_JADEXG010000043.1"/>
</dbReference>
<evidence type="ECO:0000256" key="3">
    <source>
        <dbReference type="ARBA" id="ARBA00006402"/>
    </source>
</evidence>
<evidence type="ECO:0000259" key="15">
    <source>
        <dbReference type="PROSITE" id="PS50046"/>
    </source>
</evidence>
<keyword evidence="14" id="KW-0175">Coiled coil</keyword>
<comment type="subcellular location">
    <subcellularLocation>
        <location evidence="2">Membrane</location>
        <topology evidence="2">Multi-pass membrane protein</topology>
    </subcellularLocation>
</comment>
<dbReference type="Pfam" id="PF00360">
    <property type="entry name" value="PHY"/>
    <property type="match status" value="1"/>
</dbReference>
<dbReference type="GO" id="GO:0000155">
    <property type="term" value="F:phosphorelay sensor kinase activity"/>
    <property type="evidence" value="ECO:0007669"/>
    <property type="project" value="InterPro"/>
</dbReference>
<feature type="domain" description="Histidine kinase" evidence="16">
    <location>
        <begin position="601"/>
        <end position="845"/>
    </location>
</feature>
<dbReference type="Pfam" id="PF02518">
    <property type="entry name" value="HATPase_c"/>
    <property type="match status" value="1"/>
</dbReference>
<feature type="coiled-coil region" evidence="14">
    <location>
        <begin position="422"/>
        <end position="470"/>
    </location>
</feature>
<keyword evidence="13" id="KW-0472">Membrane</keyword>
<dbReference type="InterPro" id="IPR004358">
    <property type="entry name" value="Sig_transdc_His_kin-like_C"/>
</dbReference>
<dbReference type="InterPro" id="IPR036890">
    <property type="entry name" value="HATPase_C_sf"/>
</dbReference>
<dbReference type="InterPro" id="IPR016132">
    <property type="entry name" value="Phyto_chromo_attachment"/>
</dbReference>
<dbReference type="NCBIfam" id="TIGR00229">
    <property type="entry name" value="sensory_box"/>
    <property type="match status" value="1"/>
</dbReference>
<dbReference type="PROSITE" id="PS50113">
    <property type="entry name" value="PAC"/>
    <property type="match status" value="1"/>
</dbReference>
<evidence type="ECO:0000259" key="17">
    <source>
        <dbReference type="PROSITE" id="PS50112"/>
    </source>
</evidence>
<keyword evidence="7" id="KW-0812">Transmembrane</keyword>
<feature type="domain" description="Phytochrome chromophore attachment site" evidence="15">
    <location>
        <begin position="28"/>
        <end position="186"/>
    </location>
</feature>
<dbReference type="SMART" id="SM00091">
    <property type="entry name" value="PAS"/>
    <property type="match status" value="1"/>
</dbReference>
<evidence type="ECO:0000256" key="14">
    <source>
        <dbReference type="SAM" id="Coils"/>
    </source>
</evidence>
<dbReference type="PROSITE" id="PS50046">
    <property type="entry name" value="PHYTOCHROME_2"/>
    <property type="match status" value="1"/>
</dbReference>
<dbReference type="Pfam" id="PF01590">
    <property type="entry name" value="GAF"/>
    <property type="match status" value="1"/>
</dbReference>
<dbReference type="Pfam" id="PF00512">
    <property type="entry name" value="HisKA"/>
    <property type="match status" value="1"/>
</dbReference>
<dbReference type="Gene3D" id="1.10.287.130">
    <property type="match status" value="1"/>
</dbReference>
<name>A0A8J7DCJ2_9CYAN</name>
<feature type="domain" description="PAS" evidence="17">
    <location>
        <begin position="474"/>
        <end position="512"/>
    </location>
</feature>
<proteinExistence type="inferred from homology"/>
<protein>
    <recommendedName>
        <fullName evidence="4">histidine kinase</fullName>
        <ecNumber evidence="4">2.7.13.3</ecNumber>
    </recommendedName>
</protein>
<dbReference type="Gene3D" id="3.30.450.40">
    <property type="match status" value="2"/>
</dbReference>
<dbReference type="SUPFAM" id="SSF55874">
    <property type="entry name" value="ATPase domain of HSP90 chaperone/DNA topoisomerase II/histidine kinase"/>
    <property type="match status" value="1"/>
</dbReference>
<evidence type="ECO:0000256" key="11">
    <source>
        <dbReference type="ARBA" id="ARBA00022989"/>
    </source>
</evidence>
<reference evidence="19" key="1">
    <citation type="submission" date="2020-10" db="EMBL/GenBank/DDBJ databases">
        <authorList>
            <person name="Castelo-Branco R."/>
            <person name="Eusebio N."/>
            <person name="Adriana R."/>
            <person name="Vieira A."/>
            <person name="Brugerolle De Fraissinette N."/>
            <person name="Rezende De Castro R."/>
            <person name="Schneider M.P."/>
            <person name="Vasconcelos V."/>
            <person name="Leao P.N."/>
        </authorList>
    </citation>
    <scope>NUCLEOTIDE SEQUENCE</scope>
    <source>
        <strain evidence="19">LEGE 07310</strain>
    </source>
</reference>
<evidence type="ECO:0000259" key="16">
    <source>
        <dbReference type="PROSITE" id="PS50109"/>
    </source>
</evidence>
<evidence type="ECO:0000256" key="6">
    <source>
        <dbReference type="ARBA" id="ARBA00022679"/>
    </source>
</evidence>
<dbReference type="GO" id="GO:0009584">
    <property type="term" value="P:detection of visible light"/>
    <property type="evidence" value="ECO:0007669"/>
    <property type="project" value="InterPro"/>
</dbReference>
<evidence type="ECO:0000256" key="13">
    <source>
        <dbReference type="ARBA" id="ARBA00023136"/>
    </source>
</evidence>
<keyword evidence="9" id="KW-0418">Kinase</keyword>
<comment type="similarity">
    <text evidence="3">In the N-terminal section; belongs to the phytochrome family.</text>
</comment>
<dbReference type="Proteomes" id="UP000636505">
    <property type="component" value="Unassembled WGS sequence"/>
</dbReference>
<evidence type="ECO:0000259" key="18">
    <source>
        <dbReference type="PROSITE" id="PS50113"/>
    </source>
</evidence>
<dbReference type="GO" id="GO:0005524">
    <property type="term" value="F:ATP binding"/>
    <property type="evidence" value="ECO:0007669"/>
    <property type="project" value="UniProtKB-KW"/>
</dbReference>
<dbReference type="GO" id="GO:0006355">
    <property type="term" value="P:regulation of DNA-templated transcription"/>
    <property type="evidence" value="ECO:0007669"/>
    <property type="project" value="InterPro"/>
</dbReference>
<dbReference type="InterPro" id="IPR036097">
    <property type="entry name" value="HisK_dim/P_sf"/>
</dbReference>
<dbReference type="InterPro" id="IPR003018">
    <property type="entry name" value="GAF"/>
</dbReference>
<dbReference type="GO" id="GO:0030295">
    <property type="term" value="F:protein kinase activator activity"/>
    <property type="evidence" value="ECO:0007669"/>
    <property type="project" value="TreeGrafter"/>
</dbReference>
<dbReference type="SMART" id="SM00388">
    <property type="entry name" value="HisKA"/>
    <property type="match status" value="1"/>
</dbReference>
<keyword evidence="10" id="KW-0067">ATP-binding</keyword>
<dbReference type="AlphaFoldDB" id="A0A8J7DCJ2"/>
<dbReference type="SUPFAM" id="SSF55785">
    <property type="entry name" value="PYP-like sensor domain (PAS domain)"/>
    <property type="match status" value="1"/>
</dbReference>
<evidence type="ECO:0000313" key="19">
    <source>
        <dbReference type="EMBL" id="MBE9078952.1"/>
    </source>
</evidence>
<comment type="caution">
    <text evidence="19">The sequence shown here is derived from an EMBL/GenBank/DDBJ whole genome shotgun (WGS) entry which is preliminary data.</text>
</comment>
<evidence type="ECO:0000256" key="7">
    <source>
        <dbReference type="ARBA" id="ARBA00022692"/>
    </source>
</evidence>
<dbReference type="EMBL" id="JADEXG010000043">
    <property type="protein sequence ID" value="MBE9078952.1"/>
    <property type="molecule type" value="Genomic_DNA"/>
</dbReference>
<accession>A0A8J7DCJ2</accession>
<dbReference type="SMART" id="SM00387">
    <property type="entry name" value="HATPase_c"/>
    <property type="match status" value="1"/>
</dbReference>
<dbReference type="InterPro" id="IPR005467">
    <property type="entry name" value="His_kinase_dom"/>
</dbReference>
<dbReference type="PANTHER" id="PTHR42878:SF7">
    <property type="entry name" value="SENSOR HISTIDINE KINASE GLRK"/>
    <property type="match status" value="1"/>
</dbReference>
<keyword evidence="6" id="KW-0808">Transferase</keyword>
<dbReference type="GO" id="GO:0000156">
    <property type="term" value="F:phosphorelay response regulator activity"/>
    <property type="evidence" value="ECO:0007669"/>
    <property type="project" value="TreeGrafter"/>
</dbReference>
<evidence type="ECO:0000256" key="1">
    <source>
        <dbReference type="ARBA" id="ARBA00000085"/>
    </source>
</evidence>